<feature type="chain" id="PRO_5036211762" evidence="1">
    <location>
        <begin position="16"/>
        <end position="164"/>
    </location>
</feature>
<evidence type="ECO:0000313" key="2">
    <source>
        <dbReference type="EMBL" id="CAD7634911.1"/>
    </source>
</evidence>
<organism evidence="2">
    <name type="scientific">Medioppia subpectinata</name>
    <dbReference type="NCBI Taxonomy" id="1979941"/>
    <lineage>
        <taxon>Eukaryota</taxon>
        <taxon>Metazoa</taxon>
        <taxon>Ecdysozoa</taxon>
        <taxon>Arthropoda</taxon>
        <taxon>Chelicerata</taxon>
        <taxon>Arachnida</taxon>
        <taxon>Acari</taxon>
        <taxon>Acariformes</taxon>
        <taxon>Sarcoptiformes</taxon>
        <taxon>Oribatida</taxon>
        <taxon>Brachypylina</taxon>
        <taxon>Oppioidea</taxon>
        <taxon>Oppiidae</taxon>
        <taxon>Medioppia</taxon>
    </lineage>
</organism>
<feature type="signal peptide" evidence="1">
    <location>
        <begin position="1"/>
        <end position="15"/>
    </location>
</feature>
<evidence type="ECO:0000256" key="1">
    <source>
        <dbReference type="SAM" id="SignalP"/>
    </source>
</evidence>
<accession>A0A7R9Q803</accession>
<name>A0A7R9Q803_9ACAR</name>
<evidence type="ECO:0000313" key="3">
    <source>
        <dbReference type="Proteomes" id="UP000759131"/>
    </source>
</evidence>
<dbReference type="AlphaFoldDB" id="A0A7R9Q803"/>
<dbReference type="OrthoDB" id="6522201at2759"/>
<proteinExistence type="predicted"/>
<dbReference type="EMBL" id="OC870167">
    <property type="protein sequence ID" value="CAD7634911.1"/>
    <property type="molecule type" value="Genomic_DNA"/>
</dbReference>
<keyword evidence="1" id="KW-0732">Signal</keyword>
<gene>
    <name evidence="2" type="ORF">OSB1V03_LOCUS15303</name>
</gene>
<reference evidence="2" key="1">
    <citation type="submission" date="2020-11" db="EMBL/GenBank/DDBJ databases">
        <authorList>
            <person name="Tran Van P."/>
        </authorList>
    </citation>
    <scope>NUCLEOTIDE SEQUENCE</scope>
</reference>
<dbReference type="EMBL" id="CAJPIZ010015592">
    <property type="protein sequence ID" value="CAG2115341.1"/>
    <property type="molecule type" value="Genomic_DNA"/>
</dbReference>
<dbReference type="Proteomes" id="UP000759131">
    <property type="component" value="Unassembled WGS sequence"/>
</dbReference>
<protein>
    <submittedName>
        <fullName evidence="2">Uncharacterized protein</fullName>
    </submittedName>
</protein>
<keyword evidence="3" id="KW-1185">Reference proteome</keyword>
<sequence>MIMIVLCIAIQSIVAYRLDKRLNTDGINEHHGQLLGPEITEAGKHILAKITEARAAKYSHLFVTNMNPGDAVKQVDQIVKLFQEITQSFDNQPCLRIEENLMGRTIEDNCYALITNRIVQTIAGKYELTVGEKAFMVTDSVTEKEIKYEFFLGPLYFGVYSTKA</sequence>